<accession>A0ABS4J6P5</accession>
<evidence type="ECO:0000313" key="2">
    <source>
        <dbReference type="Proteomes" id="UP001519287"/>
    </source>
</evidence>
<reference evidence="1 2" key="1">
    <citation type="submission" date="2021-03" db="EMBL/GenBank/DDBJ databases">
        <title>Genomic Encyclopedia of Type Strains, Phase IV (KMG-IV): sequencing the most valuable type-strain genomes for metagenomic binning, comparative biology and taxonomic classification.</title>
        <authorList>
            <person name="Goeker M."/>
        </authorList>
    </citation>
    <scope>NUCLEOTIDE SEQUENCE [LARGE SCALE GENOMIC DNA]</scope>
    <source>
        <strain evidence="1 2">DSM 26048</strain>
    </source>
</reference>
<dbReference type="EMBL" id="JAGGLB010000034">
    <property type="protein sequence ID" value="MBP1995475.1"/>
    <property type="molecule type" value="Genomic_DNA"/>
</dbReference>
<protein>
    <submittedName>
        <fullName evidence="1">Uncharacterized protein</fullName>
    </submittedName>
</protein>
<name>A0ABS4J6P5_9BACL</name>
<organism evidence="1 2">
    <name type="scientific">Paenibacillus eucommiae</name>
    <dbReference type="NCBI Taxonomy" id="1355755"/>
    <lineage>
        <taxon>Bacteria</taxon>
        <taxon>Bacillati</taxon>
        <taxon>Bacillota</taxon>
        <taxon>Bacilli</taxon>
        <taxon>Bacillales</taxon>
        <taxon>Paenibacillaceae</taxon>
        <taxon>Paenibacillus</taxon>
    </lineage>
</organism>
<proteinExistence type="predicted"/>
<evidence type="ECO:0000313" key="1">
    <source>
        <dbReference type="EMBL" id="MBP1995475.1"/>
    </source>
</evidence>
<comment type="caution">
    <text evidence="1">The sequence shown here is derived from an EMBL/GenBank/DDBJ whole genome shotgun (WGS) entry which is preliminary data.</text>
</comment>
<keyword evidence="2" id="KW-1185">Reference proteome</keyword>
<gene>
    <name evidence="1" type="ORF">J2Z66_007117</name>
</gene>
<dbReference type="Proteomes" id="UP001519287">
    <property type="component" value="Unassembled WGS sequence"/>
</dbReference>
<dbReference type="RefSeq" id="WP_209977271.1">
    <property type="nucleotide sequence ID" value="NZ_JAGGLB010000034.1"/>
</dbReference>
<sequence>MDRSKAILTLLAVNILAVLYIGYTINAAILNNGNKTKAEFQSMQQQVQLLENQILNGISRELAARADKVERLDYTLTGADLAQKNAKVTLQVALKEVTSSAVIAVSLRSDGQDQPLEAVLEHQGGMQYGAELELSLEHNYELTVWERGDAGQKQLNADSRRLPLFDDVYRNRMISPSTGTGISNERLNAEFSFLLKDLGIPGTQLETALLRINRGDKLYDEIDVTQQATPRSDGYAGIEEYYKVARASGQIDNSVTLEQFAHDSDFDPFQMVSIEKAGETLANARYSLYYTINFNKDYPELKLTRDSAGQLSFQWVLRFKDGYEYLN</sequence>